<dbReference type="GO" id="GO:0022857">
    <property type="term" value="F:transmembrane transporter activity"/>
    <property type="evidence" value="ECO:0007669"/>
    <property type="project" value="InterPro"/>
</dbReference>
<evidence type="ECO:0000256" key="5">
    <source>
        <dbReference type="ARBA" id="ARBA00022692"/>
    </source>
</evidence>
<keyword evidence="4" id="KW-0997">Cell inner membrane</keyword>
<keyword evidence="5 8" id="KW-0812">Transmembrane</keyword>
<accession>A0A1H4LR23</accession>
<evidence type="ECO:0000313" key="10">
    <source>
        <dbReference type="Proteomes" id="UP000199064"/>
    </source>
</evidence>
<dbReference type="EMBL" id="FNSL01000001">
    <property type="protein sequence ID" value="SEB72725.1"/>
    <property type="molecule type" value="Genomic_DNA"/>
</dbReference>
<feature type="transmembrane region" description="Helical" evidence="8">
    <location>
        <begin position="93"/>
        <end position="116"/>
    </location>
</feature>
<feature type="transmembrane region" description="Helical" evidence="8">
    <location>
        <begin position="275"/>
        <end position="296"/>
    </location>
</feature>
<evidence type="ECO:0000256" key="1">
    <source>
        <dbReference type="ARBA" id="ARBA00004651"/>
    </source>
</evidence>
<dbReference type="InterPro" id="IPR001851">
    <property type="entry name" value="ABC_transp_permease"/>
</dbReference>
<evidence type="ECO:0000256" key="6">
    <source>
        <dbReference type="ARBA" id="ARBA00022989"/>
    </source>
</evidence>
<keyword evidence="6 8" id="KW-1133">Transmembrane helix</keyword>
<protein>
    <submittedName>
        <fullName evidence="9">Monosaccharide ABC transporter membrane protein, CUT2 family</fullName>
    </submittedName>
</protein>
<feature type="transmembrane region" description="Helical" evidence="8">
    <location>
        <begin position="223"/>
        <end position="243"/>
    </location>
</feature>
<evidence type="ECO:0000313" key="9">
    <source>
        <dbReference type="EMBL" id="SEB72725.1"/>
    </source>
</evidence>
<evidence type="ECO:0000256" key="7">
    <source>
        <dbReference type="ARBA" id="ARBA00023136"/>
    </source>
</evidence>
<keyword evidence="3" id="KW-1003">Cell membrane</keyword>
<evidence type="ECO:0000256" key="2">
    <source>
        <dbReference type="ARBA" id="ARBA00022448"/>
    </source>
</evidence>
<comment type="subcellular location">
    <subcellularLocation>
        <location evidence="1">Cell membrane</location>
        <topology evidence="1">Multi-pass membrane protein</topology>
    </subcellularLocation>
</comment>
<keyword evidence="2" id="KW-0813">Transport</keyword>
<gene>
    <name evidence="9" type="ORF">SAMN05216452_2938</name>
</gene>
<feature type="transmembrane region" description="Helical" evidence="8">
    <location>
        <begin position="167"/>
        <end position="191"/>
    </location>
</feature>
<keyword evidence="10" id="KW-1185">Reference proteome</keyword>
<feature type="transmembrane region" description="Helical" evidence="8">
    <location>
        <begin position="12"/>
        <end position="34"/>
    </location>
</feature>
<evidence type="ECO:0000256" key="8">
    <source>
        <dbReference type="SAM" id="Phobius"/>
    </source>
</evidence>
<dbReference type="PANTHER" id="PTHR32196:SF21">
    <property type="entry name" value="ABC TRANSPORTER PERMEASE PROTEIN YPHD-RELATED"/>
    <property type="match status" value="1"/>
</dbReference>
<keyword evidence="7 8" id="KW-0472">Membrane</keyword>
<evidence type="ECO:0000256" key="4">
    <source>
        <dbReference type="ARBA" id="ARBA00022519"/>
    </source>
</evidence>
<dbReference type="GO" id="GO:0005886">
    <property type="term" value="C:plasma membrane"/>
    <property type="evidence" value="ECO:0007669"/>
    <property type="project" value="UniProtKB-SubCell"/>
</dbReference>
<dbReference type="PANTHER" id="PTHR32196">
    <property type="entry name" value="ABC TRANSPORTER PERMEASE PROTEIN YPHD-RELATED-RELATED"/>
    <property type="match status" value="1"/>
</dbReference>
<organism evidence="9 10">
    <name type="scientific">Nitratireductor aquibiodomus</name>
    <dbReference type="NCBI Taxonomy" id="204799"/>
    <lineage>
        <taxon>Bacteria</taxon>
        <taxon>Pseudomonadati</taxon>
        <taxon>Pseudomonadota</taxon>
        <taxon>Alphaproteobacteria</taxon>
        <taxon>Hyphomicrobiales</taxon>
        <taxon>Phyllobacteriaceae</taxon>
        <taxon>Nitratireductor</taxon>
    </lineage>
</organism>
<evidence type="ECO:0000256" key="3">
    <source>
        <dbReference type="ARBA" id="ARBA00022475"/>
    </source>
</evidence>
<feature type="transmembrane region" description="Helical" evidence="8">
    <location>
        <begin position="302"/>
        <end position="322"/>
    </location>
</feature>
<dbReference type="AlphaFoldDB" id="A0A1H4LR23"/>
<reference evidence="10" key="1">
    <citation type="submission" date="2016-10" db="EMBL/GenBank/DDBJ databases">
        <authorList>
            <person name="Varghese N."/>
            <person name="Submissions S."/>
        </authorList>
    </citation>
    <scope>NUCLEOTIDE SEQUENCE [LARGE SCALE GENOMIC DNA]</scope>
    <source>
        <strain evidence="10">ES.061</strain>
    </source>
</reference>
<feature type="transmembrane region" description="Helical" evidence="8">
    <location>
        <begin position="46"/>
        <end position="63"/>
    </location>
</feature>
<dbReference type="RefSeq" id="WP_244509081.1">
    <property type="nucleotide sequence ID" value="NZ_FNSL01000001.1"/>
</dbReference>
<proteinExistence type="predicted"/>
<feature type="transmembrane region" description="Helical" evidence="8">
    <location>
        <begin position="249"/>
        <end position="268"/>
    </location>
</feature>
<dbReference type="Proteomes" id="UP000199064">
    <property type="component" value="Unassembled WGS sequence"/>
</dbReference>
<sequence>MNALARIFATPQGIVFLVAVLFAVVLGLINPAFFTTATLIDLARNGLVTGIFALGVMMVLASGGIDVSHTAIGAFAMYATMKIVLGIDLDLPIIAYFVIAAAIGAGLGLINGLLIGGLGLNTLIVTLGTLSFFRGALLTFLGTTYITSVPREVINFSRTILIRIENAVGQMVSLPASFLVLVAVTIALAIIMNFTLFGRKVYAIGGSEEAAQRIGIRIKRVKVLIYVIAGAIAGLAGMTHVTLSRMANPFDLVGMELNVIAAVVLGGARITGGHGTVLGTLLGVFVITMINTTLLMAGVPSYWQKFVIGCLIIVGTGLPIVFDRLAKHRQRMARPLEA</sequence>
<dbReference type="CDD" id="cd06579">
    <property type="entry name" value="TM_PBP1_transp_AraH_like"/>
    <property type="match status" value="1"/>
</dbReference>
<dbReference type="Pfam" id="PF02653">
    <property type="entry name" value="BPD_transp_2"/>
    <property type="match status" value="1"/>
</dbReference>
<name>A0A1H4LR23_9HYPH</name>